<protein>
    <recommendedName>
        <fullName evidence="8">ABC transmembrane type-1 domain-containing protein</fullName>
    </recommendedName>
</protein>
<dbReference type="GO" id="GO:0042884">
    <property type="term" value="P:microcin transport"/>
    <property type="evidence" value="ECO:0007669"/>
    <property type="project" value="TreeGrafter"/>
</dbReference>
<dbReference type="SUPFAM" id="SSF161098">
    <property type="entry name" value="MetI-like"/>
    <property type="match status" value="1"/>
</dbReference>
<keyword evidence="3" id="KW-1003">Cell membrane</keyword>
<organism evidence="9">
    <name type="scientific">marine metagenome</name>
    <dbReference type="NCBI Taxonomy" id="408172"/>
    <lineage>
        <taxon>unclassified sequences</taxon>
        <taxon>metagenomes</taxon>
        <taxon>ecological metagenomes</taxon>
    </lineage>
</organism>
<feature type="transmembrane region" description="Helical" evidence="7">
    <location>
        <begin position="78"/>
        <end position="101"/>
    </location>
</feature>
<dbReference type="Pfam" id="PF00528">
    <property type="entry name" value="BPD_transp_1"/>
    <property type="match status" value="1"/>
</dbReference>
<feature type="domain" description="ABC transmembrane type-1" evidence="8">
    <location>
        <begin position="1"/>
        <end position="109"/>
    </location>
</feature>
<dbReference type="GO" id="GO:0055085">
    <property type="term" value="P:transmembrane transport"/>
    <property type="evidence" value="ECO:0007669"/>
    <property type="project" value="InterPro"/>
</dbReference>
<keyword evidence="2" id="KW-0813">Transport</keyword>
<evidence type="ECO:0000259" key="8">
    <source>
        <dbReference type="Pfam" id="PF00528"/>
    </source>
</evidence>
<evidence type="ECO:0000256" key="4">
    <source>
        <dbReference type="ARBA" id="ARBA00022692"/>
    </source>
</evidence>
<keyword evidence="6 7" id="KW-0472">Membrane</keyword>
<keyword evidence="4 7" id="KW-0812">Transmembrane</keyword>
<evidence type="ECO:0000256" key="7">
    <source>
        <dbReference type="SAM" id="Phobius"/>
    </source>
</evidence>
<sequence length="111" mass="12446">MMDNLSADYMRTALSKGVAYRDAVRRHALRNSMIPIATNLGHQVMLFVTGSFLIEKIFDINGFGLLGFNAIIDRDFPVVMGVLMLSAFLMLLGNVISDFLMAMVDPRVRFK</sequence>
<dbReference type="PANTHER" id="PTHR30465:SF66">
    <property type="entry name" value="INNER MEMBRANE ABC TRANSPORTER PERMEASE PROTEIN YEJB"/>
    <property type="match status" value="1"/>
</dbReference>
<evidence type="ECO:0000256" key="1">
    <source>
        <dbReference type="ARBA" id="ARBA00004651"/>
    </source>
</evidence>
<name>A0A383CRK5_9ZZZZ</name>
<dbReference type="InterPro" id="IPR000515">
    <property type="entry name" value="MetI-like"/>
</dbReference>
<evidence type="ECO:0000256" key="6">
    <source>
        <dbReference type="ARBA" id="ARBA00023136"/>
    </source>
</evidence>
<feature type="transmembrane region" description="Helical" evidence="7">
    <location>
        <begin position="36"/>
        <end position="58"/>
    </location>
</feature>
<gene>
    <name evidence="9" type="ORF">METZ01_LOCUS487537</name>
</gene>
<dbReference type="EMBL" id="UINC01210980">
    <property type="protein sequence ID" value="SVE34683.1"/>
    <property type="molecule type" value="Genomic_DNA"/>
</dbReference>
<dbReference type="PANTHER" id="PTHR30465">
    <property type="entry name" value="INNER MEMBRANE ABC TRANSPORTER"/>
    <property type="match status" value="1"/>
</dbReference>
<evidence type="ECO:0000256" key="2">
    <source>
        <dbReference type="ARBA" id="ARBA00022448"/>
    </source>
</evidence>
<evidence type="ECO:0000256" key="5">
    <source>
        <dbReference type="ARBA" id="ARBA00022989"/>
    </source>
</evidence>
<dbReference type="AlphaFoldDB" id="A0A383CRK5"/>
<accession>A0A383CRK5</accession>
<proteinExistence type="predicted"/>
<reference evidence="9" key="1">
    <citation type="submission" date="2018-05" db="EMBL/GenBank/DDBJ databases">
        <authorList>
            <person name="Lanie J.A."/>
            <person name="Ng W.-L."/>
            <person name="Kazmierczak K.M."/>
            <person name="Andrzejewski T.M."/>
            <person name="Davidsen T.M."/>
            <person name="Wayne K.J."/>
            <person name="Tettelin H."/>
            <person name="Glass J.I."/>
            <person name="Rusch D."/>
            <person name="Podicherti R."/>
            <person name="Tsui H.-C.T."/>
            <person name="Winkler M.E."/>
        </authorList>
    </citation>
    <scope>NUCLEOTIDE SEQUENCE</scope>
</reference>
<comment type="subcellular location">
    <subcellularLocation>
        <location evidence="1">Cell membrane</location>
        <topology evidence="1">Multi-pass membrane protein</topology>
    </subcellularLocation>
</comment>
<dbReference type="InterPro" id="IPR035906">
    <property type="entry name" value="MetI-like_sf"/>
</dbReference>
<evidence type="ECO:0000313" key="9">
    <source>
        <dbReference type="EMBL" id="SVE34683.1"/>
    </source>
</evidence>
<dbReference type="Gene3D" id="1.10.3720.10">
    <property type="entry name" value="MetI-like"/>
    <property type="match status" value="1"/>
</dbReference>
<dbReference type="GO" id="GO:0005886">
    <property type="term" value="C:plasma membrane"/>
    <property type="evidence" value="ECO:0007669"/>
    <property type="project" value="UniProtKB-SubCell"/>
</dbReference>
<keyword evidence="5 7" id="KW-1133">Transmembrane helix</keyword>
<evidence type="ECO:0000256" key="3">
    <source>
        <dbReference type="ARBA" id="ARBA00022475"/>
    </source>
</evidence>